<evidence type="ECO:0000256" key="9">
    <source>
        <dbReference type="SAM" id="Coils"/>
    </source>
</evidence>
<keyword evidence="2" id="KW-1003">Cell membrane</keyword>
<keyword evidence="6 10" id="KW-0472">Membrane</keyword>
<proteinExistence type="predicted"/>
<name>A0ABW8SIJ2_9CLOT</name>
<dbReference type="CDD" id="cd12912">
    <property type="entry name" value="PDC2_MCP_like"/>
    <property type="match status" value="1"/>
</dbReference>
<comment type="caution">
    <text evidence="12">The sequence shown here is derived from an EMBL/GenBank/DDBJ whole genome shotgun (WGS) entry which is preliminary data.</text>
</comment>
<dbReference type="PANTHER" id="PTHR32089">
    <property type="entry name" value="METHYL-ACCEPTING CHEMOTAXIS PROTEIN MCPB"/>
    <property type="match status" value="1"/>
</dbReference>
<dbReference type="Pfam" id="PF00015">
    <property type="entry name" value="MCPsignal"/>
    <property type="match status" value="1"/>
</dbReference>
<dbReference type="RefSeq" id="WP_406791685.1">
    <property type="nucleotide sequence ID" value="NZ_JBJHZX010000010.1"/>
</dbReference>
<keyword evidence="7 8" id="KW-0807">Transducer</keyword>
<evidence type="ECO:0000313" key="13">
    <source>
        <dbReference type="Proteomes" id="UP001623660"/>
    </source>
</evidence>
<keyword evidence="3" id="KW-0145">Chemotaxis</keyword>
<keyword evidence="13" id="KW-1185">Reference proteome</keyword>
<feature type="coiled-coil region" evidence="9">
    <location>
        <begin position="626"/>
        <end position="660"/>
    </location>
</feature>
<dbReference type="Pfam" id="PF02743">
    <property type="entry name" value="dCache_1"/>
    <property type="match status" value="1"/>
</dbReference>
<dbReference type="Gene3D" id="1.10.287.950">
    <property type="entry name" value="Methyl-accepting chemotaxis protein"/>
    <property type="match status" value="1"/>
</dbReference>
<keyword evidence="4 10" id="KW-0812">Transmembrane</keyword>
<sequence length="666" mass="74203">MKSIKSKITFLTLSLTIILLLFSSIGSYFVSRNIIINQYSDKMAESSQNYSNIVNSWLDKETALFNQIVQNMYDDNIIGDNDKSLAYFKEKLKSNSNISDLYMGLPSKGILDGAGWVPPDGYDCTKRSWYKNTIEKNTTSYIPYFDMYTKKIVVSITTPVVKDGQVVGVVAEDLKMDVITDLIGKATPVENSYGYLLNEENNVLVHPYKQLKPSGDTLKNLNTFMNGKYKQFGNGNNKLLSIKDYDGVDKYFLSSKIKISNWTVGFVVPKSEFTKKLSLLVILNSIIFIICIIAAIVISKYISNMISKPINNIRYVISEIEKLNFKYDKNKLNSIIKNKDELGTIASDIESLSSTLTAIIQDIKNSSNDIFIYSSGISTALDESSKSIDEVSRTTEEMAKGSIIQANDINEGVEKLNNLSYEINDASNKANQVKKYFYTTKDTSAQGIETIKLLDLRLKDNNKASEQVSKSMDSLTEKSKSIGEIVDAIKSISEQTNLLALNAAIEAARAGESGRGFSVVADQVRSLSAQTKQAISKISKVIKEIQSEIEIARTSVCNSVKTNMEANESMEQSSKSFSIIESSMNNMLPNIDMLAQKVKQVDLNKNYVIESIKNVSAVSQESSAKNQQLAASVEEQNNSIENINENMKELKAIYIKLSEIVNKFNV</sequence>
<evidence type="ECO:0000256" key="8">
    <source>
        <dbReference type="PROSITE-ProRule" id="PRU00284"/>
    </source>
</evidence>
<evidence type="ECO:0000256" key="5">
    <source>
        <dbReference type="ARBA" id="ARBA00022989"/>
    </source>
</evidence>
<evidence type="ECO:0000256" key="4">
    <source>
        <dbReference type="ARBA" id="ARBA00022692"/>
    </source>
</evidence>
<protein>
    <submittedName>
        <fullName evidence="12">Methyl-accepting chemotaxis protein</fullName>
    </submittedName>
</protein>
<dbReference type="Proteomes" id="UP001623660">
    <property type="component" value="Unassembled WGS sequence"/>
</dbReference>
<keyword evidence="9" id="KW-0175">Coiled coil</keyword>
<dbReference type="EMBL" id="JBJHZX010000010">
    <property type="protein sequence ID" value="MFL0195566.1"/>
    <property type="molecule type" value="Genomic_DNA"/>
</dbReference>
<evidence type="ECO:0000313" key="12">
    <source>
        <dbReference type="EMBL" id="MFL0195566.1"/>
    </source>
</evidence>
<dbReference type="SMART" id="SM00283">
    <property type="entry name" value="MA"/>
    <property type="match status" value="1"/>
</dbReference>
<evidence type="ECO:0000259" key="11">
    <source>
        <dbReference type="PROSITE" id="PS50111"/>
    </source>
</evidence>
<accession>A0ABW8SIJ2</accession>
<dbReference type="PANTHER" id="PTHR32089:SF112">
    <property type="entry name" value="LYSOZYME-LIKE PROTEIN-RELATED"/>
    <property type="match status" value="1"/>
</dbReference>
<gene>
    <name evidence="12" type="ORF">ACJDU8_08320</name>
</gene>
<evidence type="ECO:0000256" key="7">
    <source>
        <dbReference type="ARBA" id="ARBA00023224"/>
    </source>
</evidence>
<comment type="subcellular location">
    <subcellularLocation>
        <location evidence="1">Cell membrane</location>
        <topology evidence="1">Multi-pass membrane protein</topology>
    </subcellularLocation>
</comment>
<organism evidence="12 13">
    <name type="scientific">Candidatus Clostridium eludens</name>
    <dbReference type="NCBI Taxonomy" id="3381663"/>
    <lineage>
        <taxon>Bacteria</taxon>
        <taxon>Bacillati</taxon>
        <taxon>Bacillota</taxon>
        <taxon>Clostridia</taxon>
        <taxon>Eubacteriales</taxon>
        <taxon>Clostridiaceae</taxon>
        <taxon>Clostridium</taxon>
    </lineage>
</organism>
<dbReference type="Gene3D" id="6.10.340.10">
    <property type="match status" value="1"/>
</dbReference>
<dbReference type="InterPro" id="IPR029151">
    <property type="entry name" value="Sensor-like_sf"/>
</dbReference>
<evidence type="ECO:0000256" key="6">
    <source>
        <dbReference type="ARBA" id="ARBA00023136"/>
    </source>
</evidence>
<dbReference type="Gene3D" id="3.30.450.20">
    <property type="entry name" value="PAS domain"/>
    <property type="match status" value="2"/>
</dbReference>
<keyword evidence="5 10" id="KW-1133">Transmembrane helix</keyword>
<evidence type="ECO:0000256" key="2">
    <source>
        <dbReference type="ARBA" id="ARBA00022475"/>
    </source>
</evidence>
<dbReference type="CDD" id="cd12913">
    <property type="entry name" value="PDC1_MCP_like"/>
    <property type="match status" value="1"/>
</dbReference>
<dbReference type="PROSITE" id="PS50111">
    <property type="entry name" value="CHEMOTAXIS_TRANSDUC_2"/>
    <property type="match status" value="1"/>
</dbReference>
<evidence type="ECO:0000256" key="10">
    <source>
        <dbReference type="SAM" id="Phobius"/>
    </source>
</evidence>
<reference evidence="12 13" key="1">
    <citation type="submission" date="2024-11" db="EMBL/GenBank/DDBJ databases">
        <authorList>
            <person name="Heng Y.C."/>
            <person name="Lim A.C.H."/>
            <person name="Lee J.K.Y."/>
            <person name="Kittelmann S."/>
        </authorList>
    </citation>
    <scope>NUCLEOTIDE SEQUENCE [LARGE SCALE GENOMIC DNA]</scope>
    <source>
        <strain evidence="12 13">WILCCON 0269</strain>
    </source>
</reference>
<dbReference type="InterPro" id="IPR004089">
    <property type="entry name" value="MCPsignal_dom"/>
</dbReference>
<dbReference type="SUPFAM" id="SSF103190">
    <property type="entry name" value="Sensory domain-like"/>
    <property type="match status" value="1"/>
</dbReference>
<dbReference type="SUPFAM" id="SSF58104">
    <property type="entry name" value="Methyl-accepting chemotaxis protein (MCP) signaling domain"/>
    <property type="match status" value="1"/>
</dbReference>
<feature type="domain" description="Methyl-accepting transducer" evidence="11">
    <location>
        <begin position="380"/>
        <end position="637"/>
    </location>
</feature>
<evidence type="ECO:0000256" key="3">
    <source>
        <dbReference type="ARBA" id="ARBA00022500"/>
    </source>
</evidence>
<evidence type="ECO:0000256" key="1">
    <source>
        <dbReference type="ARBA" id="ARBA00004651"/>
    </source>
</evidence>
<dbReference type="InterPro" id="IPR033479">
    <property type="entry name" value="dCache_1"/>
</dbReference>
<feature type="transmembrane region" description="Helical" evidence="10">
    <location>
        <begin position="277"/>
        <end position="298"/>
    </location>
</feature>